<keyword evidence="2" id="KW-1185">Reference proteome</keyword>
<reference evidence="1 2" key="1">
    <citation type="submission" date="2020-08" db="EMBL/GenBank/DDBJ databases">
        <title>Genomic Encyclopedia of Type Strains, Phase IV (KMG-IV): sequencing the most valuable type-strain genomes for metagenomic binning, comparative biology and taxonomic classification.</title>
        <authorList>
            <person name="Goeker M."/>
        </authorList>
    </citation>
    <scope>NUCLEOTIDE SEQUENCE [LARGE SCALE GENOMIC DNA]</scope>
    <source>
        <strain evidence="1 2">DSM 26438</strain>
    </source>
</reference>
<dbReference type="EMBL" id="JACIDV010000016">
    <property type="protein sequence ID" value="MBB3948285.1"/>
    <property type="molecule type" value="Genomic_DNA"/>
</dbReference>
<accession>A0A7W6CGK2</accession>
<gene>
    <name evidence="1" type="ORF">GGQ73_004261</name>
</gene>
<dbReference type="Proteomes" id="UP000565286">
    <property type="component" value="Unassembled WGS sequence"/>
</dbReference>
<protein>
    <submittedName>
        <fullName evidence="1">Uncharacterized protein</fullName>
    </submittedName>
</protein>
<name>A0A7W6CGK2_9HYPH</name>
<sequence>MIFDVSARTCCKNVNGLVLDAIDCPRNYGT</sequence>
<evidence type="ECO:0000313" key="1">
    <source>
        <dbReference type="EMBL" id="MBB3948285.1"/>
    </source>
</evidence>
<proteinExistence type="predicted"/>
<evidence type="ECO:0000313" key="2">
    <source>
        <dbReference type="Proteomes" id="UP000565286"/>
    </source>
</evidence>
<dbReference type="AlphaFoldDB" id="A0A7W6CGK2"/>
<comment type="caution">
    <text evidence="1">The sequence shown here is derived from an EMBL/GenBank/DDBJ whole genome shotgun (WGS) entry which is preliminary data.</text>
</comment>
<organism evidence="1 2">
    <name type="scientific">Rhizobium skierniewicense</name>
    <dbReference type="NCBI Taxonomy" id="984260"/>
    <lineage>
        <taxon>Bacteria</taxon>
        <taxon>Pseudomonadati</taxon>
        <taxon>Pseudomonadota</taxon>
        <taxon>Alphaproteobacteria</taxon>
        <taxon>Hyphomicrobiales</taxon>
        <taxon>Rhizobiaceae</taxon>
        <taxon>Rhizobium/Agrobacterium group</taxon>
        <taxon>Rhizobium</taxon>
    </lineage>
</organism>